<gene>
    <name evidence="4" type="ORF">I550_0661</name>
</gene>
<dbReference type="InterPro" id="IPR003673">
    <property type="entry name" value="CoA-Trfase_fam_III"/>
</dbReference>
<sequence length="506" mass="55251">MLLADLGADVVRVRRPSGGLEMPAEGRDLLHRGKRIVDLDVKTQPQALLELAAKADVLLDCFRPGTCERLGIGPDDCAAANPRLIFARITGWGQDGPLARTAGHDINYLSQTGALSALGYADRPPIPPLNLVADFGGGSMLVVFGIAVALYERERSGKGQVIDAAMVDGVSLLAQMMWTMKSTGALRDRRQSFLLDGGAPFYGCYETADGGYVAVGAIEPQFFAALLDGLGLSPEDVPGQLDKDSYPRMREIFTKRFASRTRDEWARTFAGTDACVTPVLTWTEAATDDHLRTRSTVITVHGVDQAAPAPRFSRTPTGPVEPPRRRRHRLTKSTGRPSITTNRSMPGPALLNLIPVAVKASREFVVNAPPEVVMEALTDVGVLSSWSPLHKNIEVIDRYPDGRPHHVKTTIKILGLVDKEILEYHWGPDWVCYDAKGTSQQHGQHVEYNLKPEGVGQTRVRFDITVEPGRPMPAFIVRRASESALDGAEKGLREMVMRGTRPAEPE</sequence>
<organism evidence="4 5">
    <name type="scientific">Mycobacterium intracellulare 1956</name>
    <dbReference type="NCBI Taxonomy" id="1299331"/>
    <lineage>
        <taxon>Bacteria</taxon>
        <taxon>Bacillati</taxon>
        <taxon>Actinomycetota</taxon>
        <taxon>Actinomycetes</taxon>
        <taxon>Mycobacteriales</taxon>
        <taxon>Mycobacteriaceae</taxon>
        <taxon>Mycobacterium</taxon>
        <taxon>Mycobacterium avium complex (MAC)</taxon>
    </lineage>
</organism>
<dbReference type="Gene3D" id="3.40.50.10540">
    <property type="entry name" value="Crotonobetainyl-coa:carnitine coa-transferase, domain 1"/>
    <property type="match status" value="1"/>
</dbReference>
<evidence type="ECO:0000313" key="4">
    <source>
        <dbReference type="EMBL" id="EUA57536.1"/>
    </source>
</evidence>
<dbReference type="InterPro" id="IPR023393">
    <property type="entry name" value="START-like_dom_sf"/>
</dbReference>
<dbReference type="Pfam" id="PF02515">
    <property type="entry name" value="CoA_transf_3"/>
    <property type="match status" value="1"/>
</dbReference>
<keyword evidence="2" id="KW-0413">Isomerase</keyword>
<dbReference type="InterPro" id="IPR044855">
    <property type="entry name" value="CoA-Trfase_III_dom3_sf"/>
</dbReference>
<feature type="region of interest" description="Disordered" evidence="3">
    <location>
        <begin position="305"/>
        <end position="344"/>
    </location>
</feature>
<evidence type="ECO:0000313" key="5">
    <source>
        <dbReference type="Proteomes" id="UP000020825"/>
    </source>
</evidence>
<dbReference type="PANTHER" id="PTHR48228">
    <property type="entry name" value="SUCCINYL-COA--D-CITRAMALATE COA-TRANSFERASE"/>
    <property type="match status" value="1"/>
</dbReference>
<dbReference type="CDD" id="cd07819">
    <property type="entry name" value="SRPBCC_2"/>
    <property type="match status" value="1"/>
</dbReference>
<proteinExistence type="inferred from homology"/>
<name>X8CNV7_MYCIT</name>
<reference evidence="4 5" key="1">
    <citation type="submission" date="2013-12" db="EMBL/GenBank/DDBJ databases">
        <authorList>
            <person name="Zelazny A."/>
            <person name="Olivier K."/>
            <person name="Holland S."/>
            <person name="Lenaerts A."/>
            <person name="Ordway D."/>
            <person name="DeGroote M.A."/>
            <person name="Parker T."/>
            <person name="Sizemore C."/>
            <person name="Tallon L.J."/>
            <person name="Sadzewicz L.K."/>
            <person name="Sengamalay N."/>
            <person name="Fraser C.M."/>
            <person name="Hine E."/>
            <person name="Shefchek K.A."/>
            <person name="Das S.P."/>
            <person name="Tettelin H."/>
        </authorList>
    </citation>
    <scope>NUCLEOTIDE SEQUENCE [LARGE SCALE GENOMIC DNA]</scope>
    <source>
        <strain evidence="4 5">1956</strain>
    </source>
</reference>
<dbReference type="InterPro" id="IPR019587">
    <property type="entry name" value="Polyketide_cyclase/dehydratase"/>
</dbReference>
<dbReference type="InterPro" id="IPR023606">
    <property type="entry name" value="CoA-Trfase_III_dom_1_sf"/>
</dbReference>
<dbReference type="InterPro" id="IPR050509">
    <property type="entry name" value="CoA-transferase_III"/>
</dbReference>
<dbReference type="EMBL" id="JAOG01000001">
    <property type="protein sequence ID" value="EUA57536.1"/>
    <property type="molecule type" value="Genomic_DNA"/>
</dbReference>
<dbReference type="Gene3D" id="3.30.530.20">
    <property type="match status" value="1"/>
</dbReference>
<feature type="compositionally biased region" description="Polar residues" evidence="3">
    <location>
        <begin position="332"/>
        <end position="344"/>
    </location>
</feature>
<protein>
    <submittedName>
        <fullName evidence="4">Polyketide cyclase / dehydrase and lipid transport family protein</fullName>
    </submittedName>
</protein>
<dbReference type="SUPFAM" id="SSF55961">
    <property type="entry name" value="Bet v1-like"/>
    <property type="match status" value="1"/>
</dbReference>
<comment type="caution">
    <text evidence="4">The sequence shown here is derived from an EMBL/GenBank/DDBJ whole genome shotgun (WGS) entry which is preliminary data.</text>
</comment>
<evidence type="ECO:0000256" key="2">
    <source>
        <dbReference type="ARBA" id="ARBA00023235"/>
    </source>
</evidence>
<dbReference type="Gene3D" id="3.30.1540.10">
    <property type="entry name" value="formyl-coa transferase, domain 3"/>
    <property type="match status" value="1"/>
</dbReference>
<evidence type="ECO:0000256" key="3">
    <source>
        <dbReference type="SAM" id="MobiDB-lite"/>
    </source>
</evidence>
<dbReference type="Proteomes" id="UP000020825">
    <property type="component" value="Unassembled WGS sequence"/>
</dbReference>
<dbReference type="GO" id="GO:0016853">
    <property type="term" value="F:isomerase activity"/>
    <property type="evidence" value="ECO:0007669"/>
    <property type="project" value="UniProtKB-KW"/>
</dbReference>
<dbReference type="FunFam" id="3.30.1540.10:FF:000004">
    <property type="entry name" value="Probable alpha-methylacyl-CoA racemase mcr"/>
    <property type="match status" value="1"/>
</dbReference>
<accession>X8CNV7</accession>
<dbReference type="PANTHER" id="PTHR48228:SF5">
    <property type="entry name" value="ALPHA-METHYLACYL-COA RACEMASE"/>
    <property type="match status" value="1"/>
</dbReference>
<comment type="similarity">
    <text evidence="1">Belongs to the CoA-transferase III family.</text>
</comment>
<dbReference type="PATRIC" id="fig|1299331.3.peg.645"/>
<dbReference type="SUPFAM" id="SSF89796">
    <property type="entry name" value="CoA-transferase family III (CaiB/BaiF)"/>
    <property type="match status" value="1"/>
</dbReference>
<evidence type="ECO:0000256" key="1">
    <source>
        <dbReference type="ARBA" id="ARBA00008383"/>
    </source>
</evidence>
<dbReference type="Pfam" id="PF10604">
    <property type="entry name" value="Polyketide_cyc2"/>
    <property type="match status" value="1"/>
</dbReference>
<dbReference type="AlphaFoldDB" id="X8CNV7"/>